<dbReference type="Pfam" id="PF02221">
    <property type="entry name" value="E1_DerP2_DerF2"/>
    <property type="match status" value="1"/>
</dbReference>
<dbReference type="EMBL" id="NPIC01000001">
    <property type="protein sequence ID" value="RDL40023.1"/>
    <property type="molecule type" value="Genomic_DNA"/>
</dbReference>
<dbReference type="RefSeq" id="XP_031872679.1">
    <property type="nucleotide sequence ID" value="XM_032008625.1"/>
</dbReference>
<dbReference type="OrthoDB" id="5382272at2759"/>
<dbReference type="AlphaFoldDB" id="A0A370TWX2"/>
<protein>
    <recommendedName>
        <fullName evidence="2">MD-2-related lipid-recognition domain-containing protein</fullName>
    </recommendedName>
</protein>
<evidence type="ECO:0000313" key="3">
    <source>
        <dbReference type="EMBL" id="RDL40023.1"/>
    </source>
</evidence>
<comment type="caution">
    <text evidence="3">The sequence shown here is derived from an EMBL/GenBank/DDBJ whole genome shotgun (WGS) entry which is preliminary data.</text>
</comment>
<organism evidence="3 4">
    <name type="scientific">Venustampulla echinocandica</name>
    <dbReference type="NCBI Taxonomy" id="2656787"/>
    <lineage>
        <taxon>Eukaryota</taxon>
        <taxon>Fungi</taxon>
        <taxon>Dikarya</taxon>
        <taxon>Ascomycota</taxon>
        <taxon>Pezizomycotina</taxon>
        <taxon>Leotiomycetes</taxon>
        <taxon>Helotiales</taxon>
        <taxon>Pleuroascaceae</taxon>
        <taxon>Venustampulla</taxon>
    </lineage>
</organism>
<dbReference type="InterPro" id="IPR003172">
    <property type="entry name" value="ML_dom"/>
</dbReference>
<name>A0A370TWX2_9HELO</name>
<evidence type="ECO:0000259" key="2">
    <source>
        <dbReference type="Pfam" id="PF02221"/>
    </source>
</evidence>
<dbReference type="GeneID" id="43592851"/>
<feature type="domain" description="MD-2-related lipid-recognition" evidence="2">
    <location>
        <begin position="43"/>
        <end position="184"/>
    </location>
</feature>
<accession>A0A370TWX2</accession>
<dbReference type="Proteomes" id="UP000254866">
    <property type="component" value="Unassembled WGS sequence"/>
</dbReference>
<keyword evidence="1" id="KW-0732">Signal</keyword>
<proteinExistence type="predicted"/>
<reference evidence="3 4" key="1">
    <citation type="journal article" date="2018" name="IMA Fungus">
        <title>IMA Genome-F 9: Draft genome sequence of Annulohypoxylon stygium, Aspergillus mulundensis, Berkeleyomyces basicola (syn. Thielaviopsis basicola), Ceratocystis smalleyi, two Cercospora beticola strains, Coleophoma cylindrospora, Fusarium fracticaudum, Phialophora cf. hyalina, and Morchella septimelata.</title>
        <authorList>
            <person name="Wingfield B.D."/>
            <person name="Bills G.F."/>
            <person name="Dong Y."/>
            <person name="Huang W."/>
            <person name="Nel W.J."/>
            <person name="Swalarsk-Parry B.S."/>
            <person name="Vaghefi N."/>
            <person name="Wilken P.M."/>
            <person name="An Z."/>
            <person name="de Beer Z.W."/>
            <person name="De Vos L."/>
            <person name="Chen L."/>
            <person name="Duong T.A."/>
            <person name="Gao Y."/>
            <person name="Hammerbacher A."/>
            <person name="Kikkert J.R."/>
            <person name="Li Y."/>
            <person name="Li H."/>
            <person name="Li K."/>
            <person name="Li Q."/>
            <person name="Liu X."/>
            <person name="Ma X."/>
            <person name="Naidoo K."/>
            <person name="Pethybridge S.J."/>
            <person name="Sun J."/>
            <person name="Steenkamp E.T."/>
            <person name="van der Nest M.A."/>
            <person name="van Wyk S."/>
            <person name="Wingfield M.J."/>
            <person name="Xiong C."/>
            <person name="Yue Q."/>
            <person name="Zhang X."/>
        </authorList>
    </citation>
    <scope>NUCLEOTIDE SEQUENCE [LARGE SCALE GENOMIC DNA]</scope>
    <source>
        <strain evidence="3 4">BP 5553</strain>
    </source>
</reference>
<dbReference type="InterPro" id="IPR036846">
    <property type="entry name" value="GM2-AP_sf"/>
</dbReference>
<gene>
    <name evidence="3" type="ORF">BP5553_00002</name>
</gene>
<keyword evidence="4" id="KW-1185">Reference proteome</keyword>
<sequence>MRIPFLEGAARALSWSSALQKPILSNERPQDSISLKAAIPGGPFSLCEVSRPADLFDITSVSLSKRPVYIDDMFLVHLYGDFQKSFTGNGTLRLNVNCGSHCEEYGAPVDSPGESTSFDFCEMSNIEQPLHGKKATCPPEEGFALLSSPAWVFPMFLNVPGWYNFTFDAKTDDGERIYCVQTEVCLRWEDEEKNKRYRQGPWNNCTWPR</sequence>
<evidence type="ECO:0000256" key="1">
    <source>
        <dbReference type="ARBA" id="ARBA00022729"/>
    </source>
</evidence>
<evidence type="ECO:0000313" key="4">
    <source>
        <dbReference type="Proteomes" id="UP000254866"/>
    </source>
</evidence>
<dbReference type="Gene3D" id="2.70.220.10">
    <property type="entry name" value="Ganglioside GM2 activator"/>
    <property type="match status" value="1"/>
</dbReference>